<feature type="non-terminal residue" evidence="2">
    <location>
        <position position="171"/>
    </location>
</feature>
<accession>A0A537JJK8</accession>
<gene>
    <name evidence="2" type="ORF">E6H03_03235</name>
</gene>
<dbReference type="InterPro" id="IPR012334">
    <property type="entry name" value="Pectin_lyas_fold"/>
</dbReference>
<protein>
    <recommendedName>
        <fullName evidence="4">SH3 domain-containing protein</fullName>
    </recommendedName>
</protein>
<dbReference type="Gene3D" id="2.160.20.10">
    <property type="entry name" value="Single-stranded right-handed beta-helix, Pectin lyase-like"/>
    <property type="match status" value="1"/>
</dbReference>
<proteinExistence type="predicted"/>
<sequence length="171" mass="17476">MRIVMRSYHSHGVPGFMWIAAAAAISALLPARPAAQAQPVLPAQPHVFLDTTYTPPTGQIIAVPAGGDVQAALNSANPGDTITLAAGATYAGPFTLPAKSGSGWIYVESSALSSLPAPGNRASPTQAGLMPKVLAPGSPAIQTISGAHHFRFVGIEFAPTPGTFVENVVKI</sequence>
<dbReference type="SUPFAM" id="SSF51126">
    <property type="entry name" value="Pectin lyase-like"/>
    <property type="match status" value="1"/>
</dbReference>
<comment type="caution">
    <text evidence="2">The sequence shown here is derived from an EMBL/GenBank/DDBJ whole genome shotgun (WGS) entry which is preliminary data.</text>
</comment>
<evidence type="ECO:0008006" key="4">
    <source>
        <dbReference type="Google" id="ProtNLM"/>
    </source>
</evidence>
<evidence type="ECO:0000313" key="2">
    <source>
        <dbReference type="EMBL" id="TMI83731.1"/>
    </source>
</evidence>
<feature type="chain" id="PRO_5022173199" description="SH3 domain-containing protein" evidence="1">
    <location>
        <begin position="38"/>
        <end position="171"/>
    </location>
</feature>
<dbReference type="Proteomes" id="UP000318093">
    <property type="component" value="Unassembled WGS sequence"/>
</dbReference>
<evidence type="ECO:0000313" key="3">
    <source>
        <dbReference type="Proteomes" id="UP000318093"/>
    </source>
</evidence>
<organism evidence="2 3">
    <name type="scientific">Candidatus Segetimicrobium genomatis</name>
    <dbReference type="NCBI Taxonomy" id="2569760"/>
    <lineage>
        <taxon>Bacteria</taxon>
        <taxon>Bacillati</taxon>
        <taxon>Candidatus Sysuimicrobiota</taxon>
        <taxon>Candidatus Sysuimicrobiia</taxon>
        <taxon>Candidatus Sysuimicrobiales</taxon>
        <taxon>Candidatus Segetimicrobiaceae</taxon>
        <taxon>Candidatus Segetimicrobium</taxon>
    </lineage>
</organism>
<dbReference type="AlphaFoldDB" id="A0A537JJK8"/>
<dbReference type="EMBL" id="VBAN01000095">
    <property type="protein sequence ID" value="TMI83731.1"/>
    <property type="molecule type" value="Genomic_DNA"/>
</dbReference>
<reference evidence="2 3" key="1">
    <citation type="journal article" date="2019" name="Nat. Microbiol.">
        <title>Mediterranean grassland soil C-N compound turnover is dependent on rainfall and depth, and is mediated by genomically divergent microorganisms.</title>
        <authorList>
            <person name="Diamond S."/>
            <person name="Andeer P.F."/>
            <person name="Li Z."/>
            <person name="Crits-Christoph A."/>
            <person name="Burstein D."/>
            <person name="Anantharaman K."/>
            <person name="Lane K.R."/>
            <person name="Thomas B.C."/>
            <person name="Pan C."/>
            <person name="Northen T.R."/>
            <person name="Banfield J.F."/>
        </authorList>
    </citation>
    <scope>NUCLEOTIDE SEQUENCE [LARGE SCALE GENOMIC DNA]</scope>
    <source>
        <strain evidence="2">NP_6</strain>
    </source>
</reference>
<feature type="signal peptide" evidence="1">
    <location>
        <begin position="1"/>
        <end position="37"/>
    </location>
</feature>
<name>A0A537JJK8_9BACT</name>
<dbReference type="InterPro" id="IPR011050">
    <property type="entry name" value="Pectin_lyase_fold/virulence"/>
</dbReference>
<keyword evidence="1" id="KW-0732">Signal</keyword>
<evidence type="ECO:0000256" key="1">
    <source>
        <dbReference type="SAM" id="SignalP"/>
    </source>
</evidence>